<dbReference type="Gene3D" id="2.130.10.10">
    <property type="entry name" value="YVTN repeat-like/Quinoprotein amine dehydrogenase"/>
    <property type="match status" value="1"/>
</dbReference>
<dbReference type="SUPFAM" id="SSF117289">
    <property type="entry name" value="Nucleoporin domain"/>
    <property type="match status" value="1"/>
</dbReference>
<dbReference type="PANTHER" id="PTHR13720">
    <property type="entry name" value="WD-40 REPEAT PROTEIN"/>
    <property type="match status" value="1"/>
</dbReference>
<evidence type="ECO:0000256" key="4">
    <source>
        <dbReference type="ARBA" id="ARBA00022574"/>
    </source>
</evidence>
<dbReference type="AlphaFoldDB" id="A0A7J6Q7B0"/>
<comment type="similarity">
    <text evidence="7">Belongs to the CFAP52 family.</text>
</comment>
<comment type="caution">
    <text evidence="9">The sequence shown here is derived from an EMBL/GenBank/DDBJ whole genome shotgun (WGS) entry which is preliminary data.</text>
</comment>
<keyword evidence="5" id="KW-0677">Repeat</keyword>
<keyword evidence="6" id="KW-0282">Flagellum</keyword>
<dbReference type="GO" id="GO:0031514">
    <property type="term" value="C:motile cilium"/>
    <property type="evidence" value="ECO:0007669"/>
    <property type="project" value="UniProtKB-SubCell"/>
</dbReference>
<evidence type="ECO:0000256" key="3">
    <source>
        <dbReference type="ARBA" id="ARBA00022490"/>
    </source>
</evidence>
<name>A0A7J6Q7B0_PEROL</name>
<dbReference type="Proteomes" id="UP000574390">
    <property type="component" value="Unassembled WGS sequence"/>
</dbReference>
<evidence type="ECO:0000256" key="7">
    <source>
        <dbReference type="ARBA" id="ARBA00029456"/>
    </source>
</evidence>
<keyword evidence="4" id="KW-0853">WD repeat</keyword>
<dbReference type="PANTHER" id="PTHR13720:SF14">
    <property type="entry name" value="CILIA- AND FLAGELLA-ASSOCIATED PROTEIN 52"/>
    <property type="match status" value="1"/>
</dbReference>
<feature type="non-terminal residue" evidence="9">
    <location>
        <position position="1"/>
    </location>
</feature>
<reference evidence="9 10" key="1">
    <citation type="submission" date="2020-04" db="EMBL/GenBank/DDBJ databases">
        <title>Perkinsus olseni comparative genomics.</title>
        <authorList>
            <person name="Bogema D.R."/>
        </authorList>
    </citation>
    <scope>NUCLEOTIDE SEQUENCE [LARGE SCALE GENOMIC DNA]</scope>
    <source>
        <strain evidence="9">ATCC PRA-205</strain>
    </source>
</reference>
<dbReference type="SMART" id="SM00320">
    <property type="entry name" value="WD40"/>
    <property type="match status" value="2"/>
</dbReference>
<evidence type="ECO:0000256" key="6">
    <source>
        <dbReference type="ARBA" id="ARBA00022846"/>
    </source>
</evidence>
<organism evidence="9 10">
    <name type="scientific">Perkinsus olseni</name>
    <name type="common">Perkinsus atlanticus</name>
    <dbReference type="NCBI Taxonomy" id="32597"/>
    <lineage>
        <taxon>Eukaryota</taxon>
        <taxon>Sar</taxon>
        <taxon>Alveolata</taxon>
        <taxon>Perkinsozoa</taxon>
        <taxon>Perkinsea</taxon>
        <taxon>Perkinsida</taxon>
        <taxon>Perkinsidae</taxon>
        <taxon>Perkinsus</taxon>
    </lineage>
</organism>
<dbReference type="InterPro" id="IPR001680">
    <property type="entry name" value="WD40_rpt"/>
</dbReference>
<comment type="subcellular location">
    <subcellularLocation>
        <location evidence="1">Cell projection</location>
        <location evidence="1">Cilium</location>
        <location evidence="1">Flagellum</location>
    </subcellularLocation>
    <subcellularLocation>
        <location evidence="2">Cytoplasm</location>
    </subcellularLocation>
</comment>
<sequence>MTPELRNTCHHEAINQVVFPHDFSEVFATCSKEELRVWNSRTRQELLRIQVPNIECYCMDFARDGRSIVTGWHDGKIRAFLPQSGKLLYVINDAHKNGVTAITCSSDIGK</sequence>
<evidence type="ECO:0000256" key="2">
    <source>
        <dbReference type="ARBA" id="ARBA00004496"/>
    </source>
</evidence>
<keyword evidence="6" id="KW-0969">Cilium</keyword>
<dbReference type="InterPro" id="IPR015943">
    <property type="entry name" value="WD40/YVTN_repeat-like_dom_sf"/>
</dbReference>
<evidence type="ECO:0000256" key="1">
    <source>
        <dbReference type="ARBA" id="ARBA00004230"/>
    </source>
</evidence>
<dbReference type="InterPro" id="IPR050630">
    <property type="entry name" value="WD_repeat_EMAP"/>
</dbReference>
<protein>
    <recommendedName>
        <fullName evidence="8">Cilia- and flagella-associated protein 52</fullName>
    </recommendedName>
</protein>
<evidence type="ECO:0000256" key="8">
    <source>
        <dbReference type="ARBA" id="ARBA00029552"/>
    </source>
</evidence>
<dbReference type="GO" id="GO:0005930">
    <property type="term" value="C:axoneme"/>
    <property type="evidence" value="ECO:0007669"/>
    <property type="project" value="UniProtKB-ARBA"/>
</dbReference>
<keyword evidence="6" id="KW-0966">Cell projection</keyword>
<keyword evidence="3" id="KW-0963">Cytoplasm</keyword>
<accession>A0A7J6Q7B0</accession>
<proteinExistence type="inferred from homology"/>
<evidence type="ECO:0000313" key="9">
    <source>
        <dbReference type="EMBL" id="KAF4704137.1"/>
    </source>
</evidence>
<evidence type="ECO:0000313" key="10">
    <source>
        <dbReference type="Proteomes" id="UP000574390"/>
    </source>
</evidence>
<gene>
    <name evidence="9" type="primary">WDR16_2</name>
    <name evidence="9" type="ORF">FOZ62_020667</name>
</gene>
<evidence type="ECO:0000256" key="5">
    <source>
        <dbReference type="ARBA" id="ARBA00022737"/>
    </source>
</evidence>
<dbReference type="EMBL" id="JABANM010031705">
    <property type="protein sequence ID" value="KAF4704137.1"/>
    <property type="molecule type" value="Genomic_DNA"/>
</dbReference>